<gene>
    <name evidence="1" type="ORF">NX794_10200</name>
</gene>
<dbReference type="Proteomes" id="UP001205612">
    <property type="component" value="Unassembled WGS sequence"/>
</dbReference>
<accession>A0ABT2AZ95</accession>
<sequence>MTGTTIGEWGKATDGKLYSFTYKAGEARPAAPAAPAAARCSVYISDVSFHGAGASAYFQWETSQACSGSYGSQKLQTQMWRSSWSGPRGYNDWHGTGLTSSSFIDYGWSTDCNDGGGTYTYYPVMQGYASGIGWGPKTRSDNELRKGCGTRSPNP</sequence>
<reference evidence="1 2" key="1">
    <citation type="submission" date="2022-08" db="EMBL/GenBank/DDBJ databases">
        <authorList>
            <person name="Somphong A."/>
            <person name="Phongsopitanun W."/>
        </authorList>
    </citation>
    <scope>NUCLEOTIDE SEQUENCE [LARGE SCALE GENOMIC DNA]</scope>
    <source>
        <strain evidence="1 2">LP11</strain>
    </source>
</reference>
<organism evidence="1 2">
    <name type="scientific">Streptomyces pyxinicus</name>
    <dbReference type="NCBI Taxonomy" id="2970331"/>
    <lineage>
        <taxon>Bacteria</taxon>
        <taxon>Bacillati</taxon>
        <taxon>Actinomycetota</taxon>
        <taxon>Actinomycetes</taxon>
        <taxon>Kitasatosporales</taxon>
        <taxon>Streptomycetaceae</taxon>
        <taxon>Streptomyces</taxon>
    </lineage>
</organism>
<evidence type="ECO:0000313" key="1">
    <source>
        <dbReference type="EMBL" id="MCS0601586.1"/>
    </source>
</evidence>
<evidence type="ECO:0000313" key="2">
    <source>
        <dbReference type="Proteomes" id="UP001205612"/>
    </source>
</evidence>
<keyword evidence="2" id="KW-1185">Reference proteome</keyword>
<comment type="caution">
    <text evidence="1">The sequence shown here is derived from an EMBL/GenBank/DDBJ whole genome shotgun (WGS) entry which is preliminary data.</text>
</comment>
<name>A0ABT2AZ95_9ACTN</name>
<dbReference type="RefSeq" id="WP_258777999.1">
    <property type="nucleotide sequence ID" value="NZ_JANUGP010000006.1"/>
</dbReference>
<proteinExistence type="predicted"/>
<protein>
    <submittedName>
        <fullName evidence="1">Uncharacterized protein</fullName>
    </submittedName>
</protein>
<dbReference type="EMBL" id="JANUGP010000006">
    <property type="protein sequence ID" value="MCS0601586.1"/>
    <property type="molecule type" value="Genomic_DNA"/>
</dbReference>